<evidence type="ECO:0000313" key="2">
    <source>
        <dbReference type="Proteomes" id="UP001323405"/>
    </source>
</evidence>
<dbReference type="Proteomes" id="UP001323405">
    <property type="component" value="Unassembled WGS sequence"/>
</dbReference>
<organism evidence="1 2">
    <name type="scientific">Podospora pseudocomata</name>
    <dbReference type="NCBI Taxonomy" id="2093779"/>
    <lineage>
        <taxon>Eukaryota</taxon>
        <taxon>Fungi</taxon>
        <taxon>Dikarya</taxon>
        <taxon>Ascomycota</taxon>
        <taxon>Pezizomycotina</taxon>
        <taxon>Sordariomycetes</taxon>
        <taxon>Sordariomycetidae</taxon>
        <taxon>Sordariales</taxon>
        <taxon>Podosporaceae</taxon>
        <taxon>Podospora</taxon>
    </lineage>
</organism>
<evidence type="ECO:0000313" key="1">
    <source>
        <dbReference type="EMBL" id="KAK4652463.1"/>
    </source>
</evidence>
<sequence>MVVHHAVCPTNLDRAVITRLSEMAAGPLGRIGVHLSAPTNGDDGIPAEARLQTNMAMKKDISLSWPCGCDLAAIGGLAVAGAYTRLPELLESKSAWSPICDNIQGHHEADTSSLNTQQRDENTS</sequence>
<reference evidence="1 2" key="1">
    <citation type="journal article" date="2023" name="bioRxiv">
        <title>High-quality genome assemblies of four members of thePodospora anserinaspecies complex.</title>
        <authorList>
            <person name="Ament-Velasquez S.L."/>
            <person name="Vogan A.A."/>
            <person name="Wallerman O."/>
            <person name="Hartmann F."/>
            <person name="Gautier V."/>
            <person name="Silar P."/>
            <person name="Giraud T."/>
            <person name="Johannesson H."/>
        </authorList>
    </citation>
    <scope>NUCLEOTIDE SEQUENCE [LARGE SCALE GENOMIC DNA]</scope>
    <source>
        <strain evidence="1 2">CBS 415.72m</strain>
    </source>
</reference>
<dbReference type="RefSeq" id="XP_062741438.1">
    <property type="nucleotide sequence ID" value="XM_062883774.1"/>
</dbReference>
<dbReference type="GeneID" id="87903465"/>
<comment type="caution">
    <text evidence="1">The sequence shown here is derived from an EMBL/GenBank/DDBJ whole genome shotgun (WGS) entry which is preliminary data.</text>
</comment>
<gene>
    <name evidence="1" type="ORF">QC762_0073350</name>
</gene>
<protein>
    <submittedName>
        <fullName evidence="1">Uncharacterized protein</fullName>
    </submittedName>
</protein>
<dbReference type="EMBL" id="JAFFHA010000007">
    <property type="protein sequence ID" value="KAK4652463.1"/>
    <property type="molecule type" value="Genomic_DNA"/>
</dbReference>
<keyword evidence="2" id="KW-1185">Reference proteome</keyword>
<proteinExistence type="predicted"/>
<name>A0ABR0G9N6_9PEZI</name>
<accession>A0ABR0G9N6</accession>